<name>A0A2J6QKM4_9HELO</name>
<evidence type="ECO:0000313" key="2">
    <source>
        <dbReference type="Proteomes" id="UP000235672"/>
    </source>
</evidence>
<gene>
    <name evidence="1" type="ORF">NA56DRAFT_641474</name>
</gene>
<keyword evidence="2" id="KW-1185">Reference proteome</keyword>
<dbReference type="OrthoDB" id="5426424at2759"/>
<organism evidence="1 2">
    <name type="scientific">Hyaloscypha hepaticicola</name>
    <dbReference type="NCBI Taxonomy" id="2082293"/>
    <lineage>
        <taxon>Eukaryota</taxon>
        <taxon>Fungi</taxon>
        <taxon>Dikarya</taxon>
        <taxon>Ascomycota</taxon>
        <taxon>Pezizomycotina</taxon>
        <taxon>Leotiomycetes</taxon>
        <taxon>Helotiales</taxon>
        <taxon>Hyaloscyphaceae</taxon>
        <taxon>Hyaloscypha</taxon>
    </lineage>
</organism>
<dbReference type="Proteomes" id="UP000235672">
    <property type="component" value="Unassembled WGS sequence"/>
</dbReference>
<sequence length="219" mass="24196">MSTTTPTAASLTTPAARLAQRDTSNVYLGYYISGTSTSTQYCGPGEIFTTSNTWAGCYQSTQVATPTSLYTNCTSISNPTVYVAGLAICTTESCFTQTVYQTYPNISPMTNFYCAPTGWPATVVYRNIPTDDSGTTSGNVDYFICASFNSTVLICLHSVFINDHNHNLYIIILILPINKFNNHDSYLLLKQQKQSLDRRTCSRRARSHSSSLLRTMVYP</sequence>
<accession>A0A2J6QKM4</accession>
<dbReference type="AlphaFoldDB" id="A0A2J6QKM4"/>
<proteinExistence type="predicted"/>
<evidence type="ECO:0000313" key="1">
    <source>
        <dbReference type="EMBL" id="PMD26821.1"/>
    </source>
</evidence>
<protein>
    <submittedName>
        <fullName evidence="1">Uncharacterized protein</fullName>
    </submittedName>
</protein>
<reference evidence="1 2" key="1">
    <citation type="submission" date="2016-05" db="EMBL/GenBank/DDBJ databases">
        <title>A degradative enzymes factory behind the ericoid mycorrhizal symbiosis.</title>
        <authorList>
            <consortium name="DOE Joint Genome Institute"/>
            <person name="Martino E."/>
            <person name="Morin E."/>
            <person name="Grelet G."/>
            <person name="Kuo A."/>
            <person name="Kohler A."/>
            <person name="Daghino S."/>
            <person name="Barry K."/>
            <person name="Choi C."/>
            <person name="Cichocki N."/>
            <person name="Clum A."/>
            <person name="Copeland A."/>
            <person name="Hainaut M."/>
            <person name="Haridas S."/>
            <person name="Labutti K."/>
            <person name="Lindquist E."/>
            <person name="Lipzen A."/>
            <person name="Khouja H.-R."/>
            <person name="Murat C."/>
            <person name="Ohm R."/>
            <person name="Olson A."/>
            <person name="Spatafora J."/>
            <person name="Veneault-Fourrey C."/>
            <person name="Henrissat B."/>
            <person name="Grigoriev I."/>
            <person name="Martin F."/>
            <person name="Perotto S."/>
        </authorList>
    </citation>
    <scope>NUCLEOTIDE SEQUENCE [LARGE SCALE GENOMIC DNA]</scope>
    <source>
        <strain evidence="1 2">UAMH 7357</strain>
    </source>
</reference>
<dbReference type="EMBL" id="KZ613467">
    <property type="protein sequence ID" value="PMD26821.1"/>
    <property type="molecule type" value="Genomic_DNA"/>
</dbReference>